<protein>
    <submittedName>
        <fullName evidence="2">Putative bacteriophage protein</fullName>
    </submittedName>
</protein>
<dbReference type="EMBL" id="JQ844235">
    <property type="protein sequence ID" value="AGS53497.1"/>
    <property type="molecule type" value="Genomic_DNA"/>
</dbReference>
<sequence length="211" mass="23289">MAGVTFNYQIPPKSIGGFQIDGFISERYKFGNSVTDIPMEDGSTASDHVIENALEIHISGFIGNAEFTVFEGGASSSAEDPKARIRAAYLELLRLKSERQPLDLVTGLDTYPDMVITSFEIDRNAETGADLPFEMTFKQIRVIKSETTSINAHTRAADADQVAGDSNMGVAGTTKVDQQSNQMREEWRIAVRNGMATPQEYQQKWGVPYPQ</sequence>
<dbReference type="InterPro" id="IPR048494">
    <property type="entry name" value="Dit-like_N"/>
</dbReference>
<dbReference type="Pfam" id="PF21821">
    <property type="entry name" value="Dit_like"/>
    <property type="match status" value="1"/>
</dbReference>
<dbReference type="AlphaFoldDB" id="A0A806KFV7"/>
<organism evidence="2">
    <name type="scientific">uncultured bacterium contig00055</name>
    <dbReference type="NCBI Taxonomy" id="1181539"/>
    <lineage>
        <taxon>Bacteria</taxon>
        <taxon>environmental samples</taxon>
    </lineage>
</organism>
<name>A0A806KFV7_9BACT</name>
<evidence type="ECO:0000313" key="2">
    <source>
        <dbReference type="EMBL" id="AGS53497.1"/>
    </source>
</evidence>
<accession>A0A806KFV7</accession>
<proteinExistence type="predicted"/>
<evidence type="ECO:0000259" key="1">
    <source>
        <dbReference type="Pfam" id="PF21821"/>
    </source>
</evidence>
<feature type="domain" description="Dit-like phage tail protein N-terminal" evidence="1">
    <location>
        <begin position="21"/>
        <end position="150"/>
    </location>
</feature>
<reference evidence="2" key="1">
    <citation type="submission" date="2012-03" db="EMBL/GenBank/DDBJ databases">
        <title>Functional metagenomics reveals considerable lignocellulase gene clusters in the gut microbiome of a wood-feeding higher termite.</title>
        <authorList>
            <person name="Liu N."/>
        </authorList>
    </citation>
    <scope>NUCLEOTIDE SEQUENCE</scope>
</reference>